<dbReference type="InterPro" id="IPR011009">
    <property type="entry name" value="Kinase-like_dom_sf"/>
</dbReference>
<evidence type="ECO:0000313" key="2">
    <source>
        <dbReference type="Proteomes" id="UP000078237"/>
    </source>
</evidence>
<comment type="caution">
    <text evidence="1">The sequence shown here is derived from an EMBL/GenBank/DDBJ whole genome shotgun (WGS) entry which is preliminary data.</text>
</comment>
<organism evidence="1 2">
    <name type="scientific">Madurella mycetomatis</name>
    <dbReference type="NCBI Taxonomy" id="100816"/>
    <lineage>
        <taxon>Eukaryota</taxon>
        <taxon>Fungi</taxon>
        <taxon>Dikarya</taxon>
        <taxon>Ascomycota</taxon>
        <taxon>Pezizomycotina</taxon>
        <taxon>Sordariomycetes</taxon>
        <taxon>Sordariomycetidae</taxon>
        <taxon>Sordariales</taxon>
        <taxon>Sordariales incertae sedis</taxon>
        <taxon>Madurella</taxon>
    </lineage>
</organism>
<name>A0A175W2X5_9PEZI</name>
<evidence type="ECO:0000313" key="1">
    <source>
        <dbReference type="EMBL" id="KXX77344.1"/>
    </source>
</evidence>
<keyword evidence="2" id="KW-1185">Reference proteome</keyword>
<evidence type="ECO:0008006" key="3">
    <source>
        <dbReference type="Google" id="ProtNLM"/>
    </source>
</evidence>
<sequence>MGSEPTVDEAEMTRLNFRLGKRRISGVGKLCDHHRNVVYLQIIPTTFDRLLFWLLQLVPVALCAIIKSWFPESFLPSRIVLKRQKKDWDDEFDNEKAIYQTLAPVQGKAVPVCYGEVECTETETTGKRALVLSDIGGVSLHEDDARGLEVAELEGMLSKPFRALAELKVSHDDYKLDNYRLVGDKIMIIDFDSSYIFETEEPDFVTFRSVKFVSRLYNNVHRGGAAMSWL</sequence>
<accession>A0A175W2X5</accession>
<reference evidence="1 2" key="1">
    <citation type="journal article" date="2016" name="Genome Announc.">
        <title>Genome Sequence of Madurella mycetomatis mm55, Isolated from a Human Mycetoma Case in Sudan.</title>
        <authorList>
            <person name="Smit S."/>
            <person name="Derks M.F."/>
            <person name="Bervoets S."/>
            <person name="Fahal A."/>
            <person name="van Leeuwen W."/>
            <person name="van Belkum A."/>
            <person name="van de Sande W.W."/>
        </authorList>
    </citation>
    <scope>NUCLEOTIDE SEQUENCE [LARGE SCALE GENOMIC DNA]</scope>
    <source>
        <strain evidence="2">mm55</strain>
    </source>
</reference>
<dbReference type="VEuPathDB" id="FungiDB:MMYC01_205568"/>
<gene>
    <name evidence="1" type="ORF">MMYC01_205568</name>
</gene>
<proteinExistence type="predicted"/>
<dbReference type="AlphaFoldDB" id="A0A175W2X5"/>
<dbReference type="SUPFAM" id="SSF56112">
    <property type="entry name" value="Protein kinase-like (PK-like)"/>
    <property type="match status" value="1"/>
</dbReference>
<dbReference type="OrthoDB" id="4581613at2759"/>
<dbReference type="EMBL" id="LCTW02000165">
    <property type="protein sequence ID" value="KXX77344.1"/>
    <property type="molecule type" value="Genomic_DNA"/>
</dbReference>
<dbReference type="Proteomes" id="UP000078237">
    <property type="component" value="Unassembled WGS sequence"/>
</dbReference>
<protein>
    <recommendedName>
        <fullName evidence="3">Protein kinase domain-containing protein</fullName>
    </recommendedName>
</protein>